<dbReference type="InterPro" id="IPR000866">
    <property type="entry name" value="AhpC/TSA"/>
</dbReference>
<gene>
    <name evidence="2" type="ORF">EJ995_12110</name>
</gene>
<dbReference type="PANTHER" id="PTHR42852">
    <property type="entry name" value="THIOL:DISULFIDE INTERCHANGE PROTEIN DSBE"/>
    <property type="match status" value="1"/>
</dbReference>
<dbReference type="Pfam" id="PF00578">
    <property type="entry name" value="AhpC-TSA"/>
    <property type="match status" value="1"/>
</dbReference>
<evidence type="ECO:0000313" key="2">
    <source>
        <dbReference type="EMBL" id="AZQ45253.1"/>
    </source>
</evidence>
<dbReference type="EMBL" id="CP034549">
    <property type="protein sequence ID" value="AZQ45253.1"/>
    <property type="molecule type" value="Genomic_DNA"/>
</dbReference>
<dbReference type="InterPro" id="IPR013766">
    <property type="entry name" value="Thioredoxin_domain"/>
</dbReference>
<dbReference type="PANTHER" id="PTHR42852:SF13">
    <property type="entry name" value="PROTEIN DIPZ"/>
    <property type="match status" value="1"/>
</dbReference>
<dbReference type="KEGG" id="noj:EJ995_12110"/>
<dbReference type="OrthoDB" id="9815205at2"/>
<sequence length="120" mass="13750">MAATTNQDVKVLNFWATWCAPCIEEMPAFEAVNEDNIEVIFISLDDASKLEDQVNTFLRENNIVSRVVLLDDPYANEWVPMVDSHWDGAIPATLIIKGDKKRFFNQTFNEDELREAINTL</sequence>
<dbReference type="Gene3D" id="3.40.30.10">
    <property type="entry name" value="Glutaredoxin"/>
    <property type="match status" value="1"/>
</dbReference>
<dbReference type="GO" id="GO:0016491">
    <property type="term" value="F:oxidoreductase activity"/>
    <property type="evidence" value="ECO:0007669"/>
    <property type="project" value="InterPro"/>
</dbReference>
<dbReference type="AlphaFoldDB" id="A0A3S9N1R8"/>
<feature type="domain" description="Thioredoxin" evidence="1">
    <location>
        <begin position="1"/>
        <end position="120"/>
    </location>
</feature>
<dbReference type="CDD" id="cd02966">
    <property type="entry name" value="TlpA_like_family"/>
    <property type="match status" value="1"/>
</dbReference>
<evidence type="ECO:0000313" key="3">
    <source>
        <dbReference type="Proteomes" id="UP000279600"/>
    </source>
</evidence>
<dbReference type="GO" id="GO:0016209">
    <property type="term" value="F:antioxidant activity"/>
    <property type="evidence" value="ECO:0007669"/>
    <property type="project" value="InterPro"/>
</dbReference>
<dbReference type="SUPFAM" id="SSF52833">
    <property type="entry name" value="Thioredoxin-like"/>
    <property type="match status" value="1"/>
</dbReference>
<keyword evidence="3" id="KW-1185">Reference proteome</keyword>
<dbReference type="InterPro" id="IPR050553">
    <property type="entry name" value="Thioredoxin_ResA/DsbE_sf"/>
</dbReference>
<protein>
    <submittedName>
        <fullName evidence="2">TlpA family protein disulfide reductase</fullName>
    </submittedName>
</protein>
<reference evidence="2 3" key="1">
    <citation type="submission" date="2018-12" db="EMBL/GenBank/DDBJ databases">
        <title>Complete genome of Nonlabens sp. MJ115.</title>
        <authorList>
            <person name="Choi H.S."/>
            <person name="Jung J."/>
        </authorList>
    </citation>
    <scope>NUCLEOTIDE SEQUENCE [LARGE SCALE GENOMIC DNA]</scope>
    <source>
        <strain evidence="2 3">MJ115</strain>
    </source>
</reference>
<evidence type="ECO:0000259" key="1">
    <source>
        <dbReference type="PROSITE" id="PS51352"/>
    </source>
</evidence>
<dbReference type="Proteomes" id="UP000279600">
    <property type="component" value="Chromosome"/>
</dbReference>
<dbReference type="InterPro" id="IPR036249">
    <property type="entry name" value="Thioredoxin-like_sf"/>
</dbReference>
<proteinExistence type="predicted"/>
<organism evidence="2 3">
    <name type="scientific">Nonlabens ponticola</name>
    <dbReference type="NCBI Taxonomy" id="2496866"/>
    <lineage>
        <taxon>Bacteria</taxon>
        <taxon>Pseudomonadati</taxon>
        <taxon>Bacteroidota</taxon>
        <taxon>Flavobacteriia</taxon>
        <taxon>Flavobacteriales</taxon>
        <taxon>Flavobacteriaceae</taxon>
        <taxon>Nonlabens</taxon>
    </lineage>
</organism>
<accession>A0A3S9N1R8</accession>
<dbReference type="PROSITE" id="PS51352">
    <property type="entry name" value="THIOREDOXIN_2"/>
    <property type="match status" value="1"/>
</dbReference>
<name>A0A3S9N1R8_9FLAO</name>